<keyword evidence="14 16" id="KW-0472">Membrane</keyword>
<comment type="function">
    <text evidence="16">Core subunit of the mitochondrial membrane respiratory chain NADH dehydrogenase (Complex I) which catalyzes electron transfer from NADH through the respiratory chain, using ubiquinone as an electron acceptor. Essential for the catalytic activity and assembly of complex I.</text>
</comment>
<dbReference type="EMBL" id="AP014534">
    <property type="protein sequence ID" value="BAP40437.1"/>
    <property type="molecule type" value="Genomic_DNA"/>
</dbReference>
<keyword evidence="9" id="KW-0249">Electron transport</keyword>
<feature type="transmembrane region" description="Helical" evidence="16">
    <location>
        <begin position="47"/>
        <end position="69"/>
    </location>
</feature>
<dbReference type="GeneID" id="20356821"/>
<keyword evidence="11 16" id="KW-0520">NAD</keyword>
<proteinExistence type="inferred from homology"/>
<comment type="subcellular location">
    <subcellularLocation>
        <location evidence="1">Mitochondrion inner membrane</location>
        <topology evidence="1">Multi-pass membrane protein</topology>
    </subcellularLocation>
</comment>
<evidence type="ECO:0000313" key="20">
    <source>
        <dbReference type="EMBL" id="BAP40437.1"/>
    </source>
</evidence>
<dbReference type="RefSeq" id="YP_009058408.1">
    <property type="nucleotide sequence ID" value="NC_024850.1"/>
</dbReference>
<comment type="similarity">
    <text evidence="16">Belongs to the complex I subunit 5 family.</text>
</comment>
<dbReference type="NCBIfam" id="TIGR01974">
    <property type="entry name" value="NDH_I_L"/>
    <property type="match status" value="1"/>
</dbReference>
<evidence type="ECO:0000256" key="5">
    <source>
        <dbReference type="ARBA" id="ARBA00022660"/>
    </source>
</evidence>
<dbReference type="PANTHER" id="PTHR42829">
    <property type="entry name" value="NADH-UBIQUINONE OXIDOREDUCTASE CHAIN 5"/>
    <property type="match status" value="1"/>
</dbReference>
<feature type="transmembrane region" description="Helical" evidence="16">
    <location>
        <begin position="122"/>
        <end position="139"/>
    </location>
</feature>
<comment type="catalytic activity">
    <reaction evidence="15 16">
        <text>a ubiquinone + NADH + 5 H(+)(in) = a ubiquinol + NAD(+) + 4 H(+)(out)</text>
        <dbReference type="Rhea" id="RHEA:29091"/>
        <dbReference type="Rhea" id="RHEA-COMP:9565"/>
        <dbReference type="Rhea" id="RHEA-COMP:9566"/>
        <dbReference type="ChEBI" id="CHEBI:15378"/>
        <dbReference type="ChEBI" id="CHEBI:16389"/>
        <dbReference type="ChEBI" id="CHEBI:17976"/>
        <dbReference type="ChEBI" id="CHEBI:57540"/>
        <dbReference type="ChEBI" id="CHEBI:57945"/>
        <dbReference type="EC" id="7.1.1.2"/>
    </reaction>
</comment>
<organism evidence="20">
    <name type="scientific">Percalates novemaculeata</name>
    <name type="common">Australian bass</name>
    <dbReference type="NCBI Taxonomy" id="45783"/>
    <lineage>
        <taxon>Eukaryota</taxon>
        <taxon>Metazoa</taxon>
        <taxon>Chordata</taxon>
        <taxon>Craniata</taxon>
        <taxon>Vertebrata</taxon>
        <taxon>Euteleostomi</taxon>
        <taxon>Actinopterygii</taxon>
        <taxon>Neopterygii</taxon>
        <taxon>Teleostei</taxon>
        <taxon>Neoteleostei</taxon>
        <taxon>Acanthomorphata</taxon>
        <taxon>Eupercaria</taxon>
        <taxon>Centrarchiformes</taxon>
        <taxon>Percalatoidei</taxon>
        <taxon>Percalates-clade</taxon>
        <taxon>Percalates</taxon>
    </lineage>
</organism>
<keyword evidence="13 16" id="KW-0496">Mitochondrion</keyword>
<feature type="transmembrane region" description="Helical" evidence="16">
    <location>
        <begin position="491"/>
        <end position="511"/>
    </location>
</feature>
<dbReference type="Pfam" id="PF00361">
    <property type="entry name" value="Proton_antipo_M"/>
    <property type="match status" value="1"/>
</dbReference>
<gene>
    <name evidence="20" type="primary">ND5</name>
</gene>
<evidence type="ECO:0000256" key="13">
    <source>
        <dbReference type="ARBA" id="ARBA00023128"/>
    </source>
</evidence>
<evidence type="ECO:0000256" key="7">
    <source>
        <dbReference type="ARBA" id="ARBA00022792"/>
    </source>
</evidence>
<protein>
    <recommendedName>
        <fullName evidence="3 16">NADH-ubiquinone oxidoreductase chain 5</fullName>
        <ecNumber evidence="2 16">7.1.1.2</ecNumber>
    </recommendedName>
</protein>
<dbReference type="EC" id="7.1.1.2" evidence="2 16"/>
<dbReference type="InterPro" id="IPR001750">
    <property type="entry name" value="ND/Mrp_TM"/>
</dbReference>
<dbReference type="Pfam" id="PF00662">
    <property type="entry name" value="Proton_antipo_N"/>
    <property type="match status" value="1"/>
</dbReference>
<feature type="transmembrane region" description="Helical" evidence="16">
    <location>
        <begin position="215"/>
        <end position="235"/>
    </location>
</feature>
<evidence type="ECO:0000256" key="4">
    <source>
        <dbReference type="ARBA" id="ARBA00022448"/>
    </source>
</evidence>
<geneLocation type="mitochondrion" evidence="20"/>
<evidence type="ECO:0000256" key="6">
    <source>
        <dbReference type="ARBA" id="ARBA00022692"/>
    </source>
</evidence>
<feature type="transmembrane region" description="Helical" evidence="16">
    <location>
        <begin position="145"/>
        <end position="165"/>
    </location>
</feature>
<sequence>MHPTSLMMASSLIIIFTLLAYPVITTLTPRPLEDNWALTQVKTAVKLAFFISLLPLFLFLNEGAETIITSWNWMNTLTFDVNISLKFDLYSIIFTPIALYVTWSILEFASWYMHADPYMNRFFKYLLIFLIAMIILVTANNMFQFFIGWEGVGIMSFLLIGWWYGRADANTAALQAVLYNRIGDIGLIFAMAWMAMNLNSWEMQQMFATAKSFDLTFPLLGLIIAATGKSAQFGLHPWLPSAMEGPTPVSALLHSSTMVVAGIFLLVRMSPLMENNPIALTTCLCLGALTTLFTATCALTQNDIKKIVAFSTSSQLGLMMVTIGLNQPQLAFLHICTHAFFKAMLFLCCGSIIHSLNDEQDIRKMGGMQHLAPVTSSCLTIGSLALTGTPFLAGFFSKDAIIEALNTSHLNAWALTLTLLATSFTAVYSLRVIFFVSMGHPRFNPLSPINENNSAVINPIKRLAWGSIIAGLLITSNLTPLKTPVMSMPPLLKLAALTVTILGLFFALELASLTNKQFKPTPQLAAHHFSNMLGFFPAIVHRFTPKLNLALGQTIASQMIDQTWLEKTGPKTVISSNIPLITTTSNTQRGMIKNYLTLFLLTLALAALLFTY</sequence>
<feature type="transmembrane region" description="Helical" evidence="16">
    <location>
        <begin position="307"/>
        <end position="325"/>
    </location>
</feature>
<dbReference type="PANTHER" id="PTHR42829:SF2">
    <property type="entry name" value="NADH-UBIQUINONE OXIDOREDUCTASE CHAIN 5"/>
    <property type="match status" value="1"/>
</dbReference>
<keyword evidence="7" id="KW-0999">Mitochondrion inner membrane</keyword>
<feature type="transmembrane region" description="Helical" evidence="16">
    <location>
        <begin position="177"/>
        <end position="195"/>
    </location>
</feature>
<dbReference type="GO" id="GO:0042773">
    <property type="term" value="P:ATP synthesis coupled electron transport"/>
    <property type="evidence" value="ECO:0007669"/>
    <property type="project" value="InterPro"/>
</dbReference>
<evidence type="ECO:0000256" key="1">
    <source>
        <dbReference type="ARBA" id="ARBA00004448"/>
    </source>
</evidence>
<evidence type="ECO:0000256" key="9">
    <source>
        <dbReference type="ARBA" id="ARBA00022982"/>
    </source>
</evidence>
<evidence type="ECO:0000256" key="11">
    <source>
        <dbReference type="ARBA" id="ARBA00023027"/>
    </source>
</evidence>
<feature type="transmembrane region" description="Helical" evidence="16">
    <location>
        <begin position="331"/>
        <end position="353"/>
    </location>
</feature>
<keyword evidence="4 16" id="KW-0813">Transport</keyword>
<feature type="transmembrane region" description="Helical" evidence="16">
    <location>
        <begin position="89"/>
        <end position="110"/>
    </location>
</feature>
<dbReference type="Pfam" id="PF06455">
    <property type="entry name" value="NADH5_C"/>
    <property type="match status" value="1"/>
</dbReference>
<feature type="domain" description="NADH dehydrogenase subunit 5 C-terminal" evidence="19">
    <location>
        <begin position="428"/>
        <end position="609"/>
    </location>
</feature>
<dbReference type="InterPro" id="IPR010934">
    <property type="entry name" value="NADH_DH_su5_C"/>
</dbReference>
<evidence type="ECO:0000256" key="12">
    <source>
        <dbReference type="ARBA" id="ARBA00023075"/>
    </source>
</evidence>
<feature type="transmembrane region" description="Helical" evidence="16">
    <location>
        <begin position="463"/>
        <end position="479"/>
    </location>
</feature>
<evidence type="ECO:0000259" key="17">
    <source>
        <dbReference type="Pfam" id="PF00361"/>
    </source>
</evidence>
<keyword evidence="5" id="KW-0679">Respiratory chain</keyword>
<evidence type="ECO:0000256" key="10">
    <source>
        <dbReference type="ARBA" id="ARBA00022989"/>
    </source>
</evidence>
<dbReference type="InterPro" id="IPR018393">
    <property type="entry name" value="NADHpl_OxRdtase_5_subgr"/>
</dbReference>
<dbReference type="InterPro" id="IPR003945">
    <property type="entry name" value="NU5C-like"/>
</dbReference>
<evidence type="ECO:0000259" key="18">
    <source>
        <dbReference type="Pfam" id="PF00662"/>
    </source>
</evidence>
<dbReference type="AlphaFoldDB" id="A0A077L923"/>
<evidence type="ECO:0000256" key="3">
    <source>
        <dbReference type="ARBA" id="ARBA00021096"/>
    </source>
</evidence>
<dbReference type="GO" id="GO:0015990">
    <property type="term" value="P:electron transport coupled proton transport"/>
    <property type="evidence" value="ECO:0007669"/>
    <property type="project" value="TreeGrafter"/>
</dbReference>
<evidence type="ECO:0000256" key="16">
    <source>
        <dbReference type="RuleBase" id="RU003404"/>
    </source>
</evidence>
<feature type="transmembrane region" description="Helical" evidence="16">
    <location>
        <begin position="374"/>
        <end position="393"/>
    </location>
</feature>
<evidence type="ECO:0000256" key="14">
    <source>
        <dbReference type="ARBA" id="ARBA00023136"/>
    </source>
</evidence>
<feature type="transmembrane region" description="Helical" evidence="16">
    <location>
        <begin position="6"/>
        <end position="27"/>
    </location>
</feature>
<keyword evidence="6 16" id="KW-0812">Transmembrane</keyword>
<evidence type="ECO:0000256" key="2">
    <source>
        <dbReference type="ARBA" id="ARBA00012944"/>
    </source>
</evidence>
<keyword evidence="10 16" id="KW-1133">Transmembrane helix</keyword>
<keyword evidence="8" id="KW-1278">Translocase</keyword>
<dbReference type="InterPro" id="IPR001516">
    <property type="entry name" value="Proton_antipo_N"/>
</dbReference>
<keyword evidence="12 16" id="KW-0830">Ubiquinone</keyword>
<feature type="transmembrane region" description="Helical" evidence="16">
    <location>
        <begin position="413"/>
        <end position="436"/>
    </location>
</feature>
<feature type="transmembrane region" description="Helical" evidence="16">
    <location>
        <begin position="595"/>
        <end position="611"/>
    </location>
</feature>
<evidence type="ECO:0000256" key="15">
    <source>
        <dbReference type="ARBA" id="ARBA00049551"/>
    </source>
</evidence>
<feature type="domain" description="NADH:quinone oxidoreductase/Mrp antiporter transmembrane" evidence="17">
    <location>
        <begin position="139"/>
        <end position="420"/>
    </location>
</feature>
<dbReference type="PRINTS" id="PR01434">
    <property type="entry name" value="NADHDHGNASE5"/>
</dbReference>
<reference evidence="20" key="1">
    <citation type="journal article" date="2014" name="Gene">
        <title>Mitogenomic phylogeny of the Percichthyidae and Centrarchiformes (Percomorphaceae): comparison with recent nuclear gene-based studies and simultaneous analysis.</title>
        <authorList>
            <person name="Lavoue S."/>
            <person name="Nakayama K."/>
            <person name="Jerry D.R."/>
            <person name="Yamanoue Y."/>
            <person name="Yagishita N."/>
            <person name="Suzuki N."/>
            <person name="Nishida M."/>
            <person name="Miya M."/>
        </authorList>
    </citation>
    <scope>NUCLEOTIDE SEQUENCE</scope>
</reference>
<name>A0A077L923_9TELE</name>
<feature type="transmembrane region" description="Helical" evidence="16">
    <location>
        <begin position="247"/>
        <end position="266"/>
    </location>
</feature>
<feature type="domain" description="NADH-Ubiquinone oxidoreductase (complex I) chain 5 N-terminal" evidence="18">
    <location>
        <begin position="73"/>
        <end position="123"/>
    </location>
</feature>
<dbReference type="GO" id="GO:0008137">
    <property type="term" value="F:NADH dehydrogenase (ubiquinone) activity"/>
    <property type="evidence" value="ECO:0007669"/>
    <property type="project" value="UniProtKB-EC"/>
</dbReference>
<dbReference type="GO" id="GO:0003954">
    <property type="term" value="F:NADH dehydrogenase activity"/>
    <property type="evidence" value="ECO:0007669"/>
    <property type="project" value="TreeGrafter"/>
</dbReference>
<dbReference type="GO" id="GO:0005743">
    <property type="term" value="C:mitochondrial inner membrane"/>
    <property type="evidence" value="ECO:0007669"/>
    <property type="project" value="UniProtKB-SubCell"/>
</dbReference>
<accession>A0A077L923</accession>
<evidence type="ECO:0000256" key="8">
    <source>
        <dbReference type="ARBA" id="ARBA00022967"/>
    </source>
</evidence>
<dbReference type="CTD" id="4540"/>
<evidence type="ECO:0000259" key="19">
    <source>
        <dbReference type="Pfam" id="PF06455"/>
    </source>
</evidence>
<feature type="transmembrane region" description="Helical" evidence="16">
    <location>
        <begin position="278"/>
        <end position="300"/>
    </location>
</feature>